<sequence length="180" mass="20106">MEDLLMIERINFCSKQLKRLASLPSPENALTSKLFEAAPELEPCQGFLQRKNFSTEIIESISSEDLQPTIKICVDSLQSPSLVVKQSAVAKLKLLAKNRVDNHALICESGAFPALIPLLRCSNPWTHEHIVTAHTQFAKFQLGFEQGRKKKMDAQGRGVKGVATEHTQFAKIQLGFDLFE</sequence>
<comment type="caution">
    <text evidence="1">The sequence shown here is derived from an EMBL/GenBank/DDBJ whole genome shotgun (WGS) entry which is preliminary data.</text>
</comment>
<evidence type="ECO:0000313" key="2">
    <source>
        <dbReference type="Proteomes" id="UP000327157"/>
    </source>
</evidence>
<name>A0A5N5IBM7_9ROSA</name>
<protein>
    <submittedName>
        <fullName evidence="1">U-box domain-containing protein 4-like</fullName>
    </submittedName>
</protein>
<reference evidence="2" key="2">
    <citation type="submission" date="2019-10" db="EMBL/GenBank/DDBJ databases">
        <title>A de novo genome assembly of a pear dwarfing rootstock.</title>
        <authorList>
            <person name="Wang F."/>
            <person name="Wang J."/>
            <person name="Li S."/>
            <person name="Zhang Y."/>
            <person name="Fang M."/>
            <person name="Ma L."/>
            <person name="Zhao Y."/>
            <person name="Jiang S."/>
        </authorList>
    </citation>
    <scope>NUCLEOTIDE SEQUENCE [LARGE SCALE GENOMIC DNA]</scope>
</reference>
<reference evidence="1 2" key="1">
    <citation type="submission" date="2019-09" db="EMBL/GenBank/DDBJ databases">
        <authorList>
            <person name="Ou C."/>
        </authorList>
    </citation>
    <scope>NUCLEOTIDE SEQUENCE [LARGE SCALE GENOMIC DNA]</scope>
    <source>
        <strain evidence="1">S2</strain>
        <tissue evidence="1">Leaf</tissue>
    </source>
</reference>
<proteinExistence type="predicted"/>
<dbReference type="Gene3D" id="1.25.10.10">
    <property type="entry name" value="Leucine-rich Repeat Variant"/>
    <property type="match status" value="1"/>
</dbReference>
<dbReference type="InterPro" id="IPR011989">
    <property type="entry name" value="ARM-like"/>
</dbReference>
<dbReference type="InterPro" id="IPR016024">
    <property type="entry name" value="ARM-type_fold"/>
</dbReference>
<dbReference type="SUPFAM" id="SSF48371">
    <property type="entry name" value="ARM repeat"/>
    <property type="match status" value="1"/>
</dbReference>
<accession>A0A5N5IBM7</accession>
<gene>
    <name evidence="1" type="ORF">D8674_026535</name>
</gene>
<dbReference type="EMBL" id="SMOL01000004">
    <property type="protein sequence ID" value="KAB2636001.1"/>
    <property type="molecule type" value="Genomic_DNA"/>
</dbReference>
<reference evidence="1 2" key="3">
    <citation type="submission" date="2019-11" db="EMBL/GenBank/DDBJ databases">
        <title>A de novo genome assembly of a pear dwarfing rootstock.</title>
        <authorList>
            <person name="Wang F."/>
            <person name="Wang J."/>
            <person name="Li S."/>
            <person name="Zhang Y."/>
            <person name="Fang M."/>
            <person name="Ma L."/>
            <person name="Zhao Y."/>
            <person name="Jiang S."/>
        </authorList>
    </citation>
    <scope>NUCLEOTIDE SEQUENCE [LARGE SCALE GENOMIC DNA]</scope>
    <source>
        <strain evidence="1">S2</strain>
        <tissue evidence="1">Leaf</tissue>
    </source>
</reference>
<organism evidence="1 2">
    <name type="scientific">Pyrus ussuriensis x Pyrus communis</name>
    <dbReference type="NCBI Taxonomy" id="2448454"/>
    <lineage>
        <taxon>Eukaryota</taxon>
        <taxon>Viridiplantae</taxon>
        <taxon>Streptophyta</taxon>
        <taxon>Embryophyta</taxon>
        <taxon>Tracheophyta</taxon>
        <taxon>Spermatophyta</taxon>
        <taxon>Magnoliopsida</taxon>
        <taxon>eudicotyledons</taxon>
        <taxon>Gunneridae</taxon>
        <taxon>Pentapetalae</taxon>
        <taxon>rosids</taxon>
        <taxon>fabids</taxon>
        <taxon>Rosales</taxon>
        <taxon>Rosaceae</taxon>
        <taxon>Amygdaloideae</taxon>
        <taxon>Maleae</taxon>
        <taxon>Pyrus</taxon>
    </lineage>
</organism>
<keyword evidence="2" id="KW-1185">Reference proteome</keyword>
<dbReference type="AlphaFoldDB" id="A0A5N5IBM7"/>
<dbReference type="Proteomes" id="UP000327157">
    <property type="component" value="Chromosome 5"/>
</dbReference>
<dbReference type="OrthoDB" id="1741847at2759"/>
<evidence type="ECO:0000313" key="1">
    <source>
        <dbReference type="EMBL" id="KAB2636001.1"/>
    </source>
</evidence>